<reference evidence="1" key="1">
    <citation type="journal article" date="2021" name="bioRxiv">
        <title>Whole Genome Assembly and Annotation of Northern Wild Rice, Zizania palustris L., Supports a Whole Genome Duplication in the Zizania Genus.</title>
        <authorList>
            <person name="Haas M."/>
            <person name="Kono T."/>
            <person name="Macchietto M."/>
            <person name="Millas R."/>
            <person name="McGilp L."/>
            <person name="Shao M."/>
            <person name="Duquette J."/>
            <person name="Hirsch C.N."/>
            <person name="Kimball J."/>
        </authorList>
    </citation>
    <scope>NUCLEOTIDE SEQUENCE</scope>
    <source>
        <tissue evidence="1">Fresh leaf tissue</tissue>
    </source>
</reference>
<sequence>MVRWAGKQRSRTPGRAIASAELDGKCMERYQCGGAGRGPDVDELHNSINNHHPLERRQVITTVVRDRRRRRNGDERFEG</sequence>
<evidence type="ECO:0000313" key="2">
    <source>
        <dbReference type="Proteomes" id="UP000729402"/>
    </source>
</evidence>
<evidence type="ECO:0000313" key="1">
    <source>
        <dbReference type="EMBL" id="KAG8072077.1"/>
    </source>
</evidence>
<accession>A0A8J5VI74</accession>
<proteinExistence type="predicted"/>
<dbReference type="Proteomes" id="UP000729402">
    <property type="component" value="Unassembled WGS sequence"/>
</dbReference>
<reference evidence="1" key="2">
    <citation type="submission" date="2021-02" db="EMBL/GenBank/DDBJ databases">
        <authorList>
            <person name="Kimball J.A."/>
            <person name="Haas M.W."/>
            <person name="Macchietto M."/>
            <person name="Kono T."/>
            <person name="Duquette J."/>
            <person name="Shao M."/>
        </authorList>
    </citation>
    <scope>NUCLEOTIDE SEQUENCE</scope>
    <source>
        <tissue evidence="1">Fresh leaf tissue</tissue>
    </source>
</reference>
<name>A0A8J5VI74_ZIZPA</name>
<gene>
    <name evidence="1" type="ORF">GUJ93_ZPchr0006g43757</name>
</gene>
<comment type="caution">
    <text evidence="1">The sequence shown here is derived from an EMBL/GenBank/DDBJ whole genome shotgun (WGS) entry which is preliminary data.</text>
</comment>
<organism evidence="1 2">
    <name type="scientific">Zizania palustris</name>
    <name type="common">Northern wild rice</name>
    <dbReference type="NCBI Taxonomy" id="103762"/>
    <lineage>
        <taxon>Eukaryota</taxon>
        <taxon>Viridiplantae</taxon>
        <taxon>Streptophyta</taxon>
        <taxon>Embryophyta</taxon>
        <taxon>Tracheophyta</taxon>
        <taxon>Spermatophyta</taxon>
        <taxon>Magnoliopsida</taxon>
        <taxon>Liliopsida</taxon>
        <taxon>Poales</taxon>
        <taxon>Poaceae</taxon>
        <taxon>BOP clade</taxon>
        <taxon>Oryzoideae</taxon>
        <taxon>Oryzeae</taxon>
        <taxon>Zizaniinae</taxon>
        <taxon>Zizania</taxon>
    </lineage>
</organism>
<dbReference type="AlphaFoldDB" id="A0A8J5VI74"/>
<protein>
    <submittedName>
        <fullName evidence="1">Uncharacterized protein</fullName>
    </submittedName>
</protein>
<dbReference type="EMBL" id="JAAALK010000283">
    <property type="protein sequence ID" value="KAG8072077.1"/>
    <property type="molecule type" value="Genomic_DNA"/>
</dbReference>
<keyword evidence="2" id="KW-1185">Reference proteome</keyword>